<proteinExistence type="predicted"/>
<evidence type="ECO:0000259" key="8">
    <source>
        <dbReference type="Pfam" id="PF24961"/>
    </source>
</evidence>
<evidence type="ECO:0000259" key="7">
    <source>
        <dbReference type="Pfam" id="PF01957"/>
    </source>
</evidence>
<dbReference type="FunFam" id="3.90.226.10:FF:000089">
    <property type="entry name" value="Membrane-bound serine protease"/>
    <property type="match status" value="1"/>
</dbReference>
<organism evidence="10 11">
    <name type="scientific">Paremcibacter congregatus</name>
    <dbReference type="NCBI Taxonomy" id="2043170"/>
    <lineage>
        <taxon>Bacteria</taxon>
        <taxon>Pseudomonadati</taxon>
        <taxon>Pseudomonadota</taxon>
        <taxon>Alphaproteobacteria</taxon>
        <taxon>Emcibacterales</taxon>
        <taxon>Emcibacteraceae</taxon>
        <taxon>Paremcibacter</taxon>
    </lineage>
</organism>
<dbReference type="Gene3D" id="2.40.50.140">
    <property type="entry name" value="Nucleic acid-binding proteins"/>
    <property type="match status" value="1"/>
</dbReference>
<keyword evidence="11" id="KW-1185">Reference proteome</keyword>
<dbReference type="InterPro" id="IPR029045">
    <property type="entry name" value="ClpP/crotonase-like_dom_sf"/>
</dbReference>
<feature type="transmembrane region" description="Helical" evidence="6">
    <location>
        <begin position="259"/>
        <end position="281"/>
    </location>
</feature>
<evidence type="ECO:0000256" key="3">
    <source>
        <dbReference type="ARBA" id="ARBA00022989"/>
    </source>
</evidence>
<evidence type="ECO:0000256" key="2">
    <source>
        <dbReference type="ARBA" id="ARBA00022692"/>
    </source>
</evidence>
<dbReference type="InterPro" id="IPR056738">
    <property type="entry name" value="NfeD1b_N"/>
</dbReference>
<feature type="region of interest" description="Disordered" evidence="5">
    <location>
        <begin position="144"/>
        <end position="166"/>
    </location>
</feature>
<comment type="subcellular location">
    <subcellularLocation>
        <location evidence="1">Membrane</location>
        <topology evidence="1">Multi-pass membrane protein</topology>
    </subcellularLocation>
</comment>
<evidence type="ECO:0000313" key="11">
    <source>
        <dbReference type="Proteomes" id="UP000229730"/>
    </source>
</evidence>
<dbReference type="GO" id="GO:0016020">
    <property type="term" value="C:membrane"/>
    <property type="evidence" value="ECO:0007669"/>
    <property type="project" value="UniProtKB-SubCell"/>
</dbReference>
<dbReference type="InterPro" id="IPR052165">
    <property type="entry name" value="Membrane_assoc_protease"/>
</dbReference>
<feature type="domain" description="NfeD1b N-terminal" evidence="9">
    <location>
        <begin position="38"/>
        <end position="139"/>
    </location>
</feature>
<dbReference type="Pfam" id="PF25145">
    <property type="entry name" value="NfeD1b_N"/>
    <property type="match status" value="1"/>
</dbReference>
<dbReference type="CDD" id="cd07020">
    <property type="entry name" value="Clp_protease_NfeD_1"/>
    <property type="match status" value="1"/>
</dbReference>
<evidence type="ECO:0000256" key="1">
    <source>
        <dbReference type="ARBA" id="ARBA00004141"/>
    </source>
</evidence>
<protein>
    <submittedName>
        <fullName evidence="10">Uncharacterized protein</fullName>
    </submittedName>
</protein>
<name>A0A2G4YU82_9PROT</name>
<feature type="transmembrane region" description="Helical" evidence="6">
    <location>
        <begin position="312"/>
        <end position="329"/>
    </location>
</feature>
<dbReference type="SUPFAM" id="SSF141322">
    <property type="entry name" value="NfeD domain-like"/>
    <property type="match status" value="1"/>
</dbReference>
<dbReference type="Pfam" id="PF24961">
    <property type="entry name" value="NfeD_membrane"/>
    <property type="match status" value="1"/>
</dbReference>
<evidence type="ECO:0000259" key="9">
    <source>
        <dbReference type="Pfam" id="PF25145"/>
    </source>
</evidence>
<feature type="domain" description="NfeD integral membrane" evidence="8">
    <location>
        <begin position="267"/>
        <end position="384"/>
    </location>
</feature>
<evidence type="ECO:0000256" key="6">
    <source>
        <dbReference type="SAM" id="Phobius"/>
    </source>
</evidence>
<comment type="caution">
    <text evidence="10">The sequence shown here is derived from an EMBL/GenBank/DDBJ whole genome shotgun (WGS) entry which is preliminary data.</text>
</comment>
<dbReference type="Proteomes" id="UP000229730">
    <property type="component" value="Unassembled WGS sequence"/>
</dbReference>
<dbReference type="InterPro" id="IPR012340">
    <property type="entry name" value="NA-bd_OB-fold"/>
</dbReference>
<evidence type="ECO:0000256" key="4">
    <source>
        <dbReference type="ARBA" id="ARBA00023136"/>
    </source>
</evidence>
<reference evidence="10 11" key="1">
    <citation type="submission" date="2017-10" db="EMBL/GenBank/DDBJ databases">
        <title>Frigbacter circumglobatus gen. nov. sp. nov., isolated from sediment cultured in situ.</title>
        <authorList>
            <person name="Zhao Z."/>
        </authorList>
    </citation>
    <scope>NUCLEOTIDE SEQUENCE [LARGE SCALE GENOMIC DNA]</scope>
    <source>
        <strain evidence="10 11">ZYL</strain>
    </source>
</reference>
<dbReference type="Pfam" id="PF01957">
    <property type="entry name" value="NfeD"/>
    <property type="match status" value="1"/>
</dbReference>
<feature type="transmembrane region" description="Helical" evidence="6">
    <location>
        <begin position="368"/>
        <end position="388"/>
    </location>
</feature>
<dbReference type="AlphaFoldDB" id="A0A2G4YU82"/>
<dbReference type="InterPro" id="IPR002810">
    <property type="entry name" value="NfeD-like_C"/>
</dbReference>
<evidence type="ECO:0000313" key="10">
    <source>
        <dbReference type="EMBL" id="PHZ85898.1"/>
    </source>
</evidence>
<dbReference type="PANTHER" id="PTHR33507:SF4">
    <property type="entry name" value="NODULATION COMPETITIVENESS PROTEIN NFED"/>
    <property type="match status" value="1"/>
</dbReference>
<sequence>MKGVFGFFITVIIFGFFWWGGVSAPADQGTVAAGSGRVIHIAIEGAIGPGVSSYVVKNLERAEERPVAAVVLTLSTPGGLDTSMREIVQAILDSRTPVICYVAPQGARAASAGTYILMSCPVAAMAPGTTIGAATPVAIGGGGLPGAPTGGDKESGASGAKHKPDMSDKMLQDSAAYMRGLAKMRGRPVEAAEKFVREAASISDTEALAQKMIDVRASSMRDLLEKLEGRRVMMGNVPWVLHTADADVERAVPSWRDNFLAAISDPNIAYILLLVGIYGLIFEFSNPGFILPGIVGAASLIVAFYALQVLPVNYAGLALLLLGLALITAEAFAPSFGVLGLGGVATFVIGSIMLFDTPVPGFQVSRDLIGGLAAISSFLALLFVSFAVRAWRRPAVSGAEAMIGTAGEVIDWKDGRGRVQVHGEVWMATGAEKLSKGAKVCVTGRDGLILAVERLPKEGEYS</sequence>
<dbReference type="OrthoDB" id="5289056at2"/>
<dbReference type="PANTHER" id="PTHR33507">
    <property type="entry name" value="INNER MEMBRANE PROTEIN YBBJ"/>
    <property type="match status" value="1"/>
</dbReference>
<evidence type="ECO:0000256" key="5">
    <source>
        <dbReference type="SAM" id="MobiDB-lite"/>
    </source>
</evidence>
<dbReference type="RefSeq" id="WP_099471483.1">
    <property type="nucleotide sequence ID" value="NZ_CP041025.1"/>
</dbReference>
<dbReference type="Gene3D" id="3.90.226.10">
    <property type="entry name" value="2-enoyl-CoA Hydratase, Chain A, domain 1"/>
    <property type="match status" value="1"/>
</dbReference>
<feature type="transmembrane region" description="Helical" evidence="6">
    <location>
        <begin position="336"/>
        <end position="356"/>
    </location>
</feature>
<accession>A0A2G4YU82</accession>
<keyword evidence="4 6" id="KW-0472">Membrane</keyword>
<keyword evidence="2 6" id="KW-0812">Transmembrane</keyword>
<dbReference type="SUPFAM" id="SSF52096">
    <property type="entry name" value="ClpP/crotonase"/>
    <property type="match status" value="1"/>
</dbReference>
<dbReference type="InParanoid" id="A0A2G4YU82"/>
<gene>
    <name evidence="10" type="ORF">CRD36_04270</name>
</gene>
<dbReference type="InterPro" id="IPR056739">
    <property type="entry name" value="NfeD_membrane"/>
</dbReference>
<dbReference type="EMBL" id="PDEM01000009">
    <property type="protein sequence ID" value="PHZ85898.1"/>
    <property type="molecule type" value="Genomic_DNA"/>
</dbReference>
<keyword evidence="3 6" id="KW-1133">Transmembrane helix</keyword>
<feature type="domain" description="NfeD-like C-terminal" evidence="7">
    <location>
        <begin position="399"/>
        <end position="454"/>
    </location>
</feature>